<dbReference type="PANTHER" id="PTHR12771:SF51">
    <property type="entry name" value="LD01482P"/>
    <property type="match status" value="1"/>
</dbReference>
<name>A0AAV9Y0B4_9CRYT</name>
<feature type="domain" description="ELMO" evidence="1">
    <location>
        <begin position="371"/>
        <end position="525"/>
    </location>
</feature>
<gene>
    <name evidence="2" type="ORF">RS030_172579</name>
</gene>
<dbReference type="Pfam" id="PF04727">
    <property type="entry name" value="ELMO_CED12"/>
    <property type="match status" value="1"/>
</dbReference>
<dbReference type="PROSITE" id="PS51335">
    <property type="entry name" value="ELMO"/>
    <property type="match status" value="1"/>
</dbReference>
<dbReference type="InterPro" id="IPR050868">
    <property type="entry name" value="ELMO_domain-containing"/>
</dbReference>
<sequence length="534" mass="62235">MKSNNENNDNGSDIGNYDFNQGCCNLGYNNENVNGSINVNGNSVVYNTYDMNTASTNIRVMFSSNNTKNHKCEYNIDINESDPRVNPCNNAFIFQKDSFYSKSVHSPRSLSMLPVNNISSNNSFSPSYDKLSDNNSENLNVRSMIHLICSDEFLYNADHLKKNSRINAQENIKLLSDNILGDNIGNNHNKNYYNNKRIVKRLRLSKSPPWVAFQNDNYFSSGKSSIRKTRASVALPEEYYHIPVPNLFFREPIFQLLKSIRKMLKKPCEIEQLVNLNPIDPLLVENYLIKSRKIYSYDPKLITDLLLTNIDNSCIDKCINTIIKVKSNRICDIDNFRIKLGNNLNYIHNATKSRYLINILAKINFDPSKKSHNNLLYSLWNCYYSNEDDVKWELLGFQRCDQPYSDFRGVGILALVCLLYFSLAHPIESKIIHKESSNSKYWYSFAVTGINITSWLRDWLNQRDQRVIEFFYKTNNDVNMIIIFCELFSYIFLRFHTFWMEKKPKNILEFPSIAQLFKSKINFPMSDKICLEHD</sequence>
<proteinExistence type="predicted"/>
<protein>
    <recommendedName>
        <fullName evidence="1">ELMO domain-containing protein</fullName>
    </recommendedName>
</protein>
<evidence type="ECO:0000313" key="2">
    <source>
        <dbReference type="EMBL" id="KAK6590158.1"/>
    </source>
</evidence>
<evidence type="ECO:0000313" key="3">
    <source>
        <dbReference type="Proteomes" id="UP001311799"/>
    </source>
</evidence>
<accession>A0AAV9Y0B4</accession>
<dbReference type="EMBL" id="JAWDEY010000008">
    <property type="protein sequence ID" value="KAK6590158.1"/>
    <property type="molecule type" value="Genomic_DNA"/>
</dbReference>
<comment type="caution">
    <text evidence="2">The sequence shown here is derived from an EMBL/GenBank/DDBJ whole genome shotgun (WGS) entry which is preliminary data.</text>
</comment>
<dbReference type="AlphaFoldDB" id="A0AAV9Y0B4"/>
<evidence type="ECO:0000259" key="1">
    <source>
        <dbReference type="PROSITE" id="PS51335"/>
    </source>
</evidence>
<dbReference type="InterPro" id="IPR006816">
    <property type="entry name" value="ELMO_dom"/>
</dbReference>
<dbReference type="PANTHER" id="PTHR12771">
    <property type="entry name" value="ENGULFMENT AND CELL MOTILITY"/>
    <property type="match status" value="1"/>
</dbReference>
<reference evidence="2 3" key="1">
    <citation type="submission" date="2023-10" db="EMBL/GenBank/DDBJ databases">
        <title>Comparative genomics analysis reveals potential genetic determinants of host preference in Cryptosporidium xiaoi.</title>
        <authorList>
            <person name="Xiao L."/>
            <person name="Li J."/>
        </authorList>
    </citation>
    <scope>NUCLEOTIDE SEQUENCE [LARGE SCALE GENOMIC DNA]</scope>
    <source>
        <strain evidence="2 3">52996</strain>
    </source>
</reference>
<organism evidence="2 3">
    <name type="scientific">Cryptosporidium xiaoi</name>
    <dbReference type="NCBI Taxonomy" id="659607"/>
    <lineage>
        <taxon>Eukaryota</taxon>
        <taxon>Sar</taxon>
        <taxon>Alveolata</taxon>
        <taxon>Apicomplexa</taxon>
        <taxon>Conoidasida</taxon>
        <taxon>Coccidia</taxon>
        <taxon>Eucoccidiorida</taxon>
        <taxon>Eimeriorina</taxon>
        <taxon>Cryptosporidiidae</taxon>
        <taxon>Cryptosporidium</taxon>
    </lineage>
</organism>
<dbReference type="Proteomes" id="UP001311799">
    <property type="component" value="Unassembled WGS sequence"/>
</dbReference>
<keyword evidence="3" id="KW-1185">Reference proteome</keyword>